<proteinExistence type="predicted"/>
<dbReference type="Pfam" id="PF20582">
    <property type="entry name" value="UPF0758_N"/>
    <property type="match status" value="1"/>
</dbReference>
<evidence type="ECO:0000259" key="1">
    <source>
        <dbReference type="Pfam" id="PF20582"/>
    </source>
</evidence>
<feature type="domain" description="UPF0758" evidence="1">
    <location>
        <begin position="56"/>
        <end position="97"/>
    </location>
</feature>
<name>A0A7G9YZ01_9EURY</name>
<gene>
    <name evidence="2" type="ORF">HNLOENAD_00035</name>
</gene>
<sequence>MRVFFSIETLFLSFISSKSISGNLNEKFFLSAKEDADSETYKMSEPTKTKKKSFTIHDLPVSERPRERLLNLGSEALSAQEILALVLGRGIAGESVMVTK</sequence>
<dbReference type="AlphaFoldDB" id="A0A7G9YZ01"/>
<protein>
    <recommendedName>
        <fullName evidence="1">UPF0758 domain-containing protein</fullName>
    </recommendedName>
</protein>
<accession>A0A7G9YZ01</accession>
<organism evidence="2">
    <name type="scientific">Candidatus Methanophagaceae archaeon ANME-1 ERB6</name>
    <dbReference type="NCBI Taxonomy" id="2759912"/>
    <lineage>
        <taxon>Archaea</taxon>
        <taxon>Methanobacteriati</taxon>
        <taxon>Methanobacteriota</taxon>
        <taxon>Stenosarchaea group</taxon>
        <taxon>Methanomicrobia</taxon>
        <taxon>Candidatus Methanophagales</taxon>
        <taxon>Candidatus Methanophagaceae</taxon>
    </lineage>
</organism>
<dbReference type="InterPro" id="IPR046778">
    <property type="entry name" value="UPF0758_N"/>
</dbReference>
<evidence type="ECO:0000313" key="2">
    <source>
        <dbReference type="EMBL" id="QNO53235.1"/>
    </source>
</evidence>
<reference evidence="2" key="1">
    <citation type="submission" date="2020-06" db="EMBL/GenBank/DDBJ databases">
        <title>Unique genomic features of the anaerobic methanotrophic archaea.</title>
        <authorList>
            <person name="Chadwick G.L."/>
            <person name="Skennerton C.T."/>
            <person name="Laso-Perez R."/>
            <person name="Leu A.O."/>
            <person name="Speth D.R."/>
            <person name="Yu H."/>
            <person name="Morgan-Lang C."/>
            <person name="Hatzenpichler R."/>
            <person name="Goudeau D."/>
            <person name="Malmstrom R."/>
            <person name="Brazelton W.J."/>
            <person name="Woyke T."/>
            <person name="Hallam S.J."/>
            <person name="Tyson G.W."/>
            <person name="Wegener G."/>
            <person name="Boetius A."/>
            <person name="Orphan V."/>
        </authorList>
    </citation>
    <scope>NUCLEOTIDE SEQUENCE</scope>
</reference>
<dbReference type="EMBL" id="MT631534">
    <property type="protein sequence ID" value="QNO53235.1"/>
    <property type="molecule type" value="Genomic_DNA"/>
</dbReference>